<dbReference type="GO" id="GO:0046872">
    <property type="term" value="F:metal ion binding"/>
    <property type="evidence" value="ECO:0007669"/>
    <property type="project" value="UniProtKB-KW"/>
</dbReference>
<name>A0A1M5CFZ3_9BACE</name>
<dbReference type="AlphaFoldDB" id="A0A1M5CFZ3"/>
<evidence type="ECO:0000313" key="8">
    <source>
        <dbReference type="Proteomes" id="UP000184509"/>
    </source>
</evidence>
<dbReference type="Gene3D" id="2.30.40.10">
    <property type="entry name" value="Urease, subunit C, domain 1"/>
    <property type="match status" value="1"/>
</dbReference>
<dbReference type="InterPro" id="IPR032466">
    <property type="entry name" value="Metal_Hydrolase"/>
</dbReference>
<evidence type="ECO:0000256" key="4">
    <source>
        <dbReference type="ARBA" id="ARBA00022723"/>
    </source>
</evidence>
<dbReference type="NCBIfam" id="NF006688">
    <property type="entry name" value="PRK09236.1"/>
    <property type="match status" value="1"/>
</dbReference>
<dbReference type="Proteomes" id="UP000184509">
    <property type="component" value="Unassembled WGS sequence"/>
</dbReference>
<dbReference type="CDD" id="cd01318">
    <property type="entry name" value="DHOase_IIb"/>
    <property type="match status" value="1"/>
</dbReference>
<accession>A0A1M5CFZ3</accession>
<keyword evidence="5" id="KW-0378">Hydrolase</keyword>
<dbReference type="OrthoDB" id="9765462at2"/>
<dbReference type="GO" id="GO:0005737">
    <property type="term" value="C:cytoplasm"/>
    <property type="evidence" value="ECO:0007669"/>
    <property type="project" value="TreeGrafter"/>
</dbReference>
<dbReference type="GO" id="GO:0004038">
    <property type="term" value="F:allantoinase activity"/>
    <property type="evidence" value="ECO:0007669"/>
    <property type="project" value="TreeGrafter"/>
</dbReference>
<evidence type="ECO:0000256" key="1">
    <source>
        <dbReference type="ARBA" id="ARBA00001947"/>
    </source>
</evidence>
<dbReference type="Gene3D" id="3.20.20.140">
    <property type="entry name" value="Metal-dependent hydrolases"/>
    <property type="match status" value="1"/>
</dbReference>
<dbReference type="SUPFAM" id="SSF51338">
    <property type="entry name" value="Composite domain of metallo-dependent hydrolases"/>
    <property type="match status" value="1"/>
</dbReference>
<feature type="domain" description="Amidohydrolase-related" evidence="6">
    <location>
        <begin position="53"/>
        <end position="427"/>
    </location>
</feature>
<evidence type="ECO:0000256" key="3">
    <source>
        <dbReference type="ARBA" id="ARBA00010286"/>
    </source>
</evidence>
<evidence type="ECO:0000256" key="5">
    <source>
        <dbReference type="ARBA" id="ARBA00022801"/>
    </source>
</evidence>
<gene>
    <name evidence="7" type="ORF">SAMN05444405_11030</name>
</gene>
<protein>
    <submittedName>
        <fullName evidence="7">Dihydroorotase</fullName>
    </submittedName>
</protein>
<dbReference type="InterPro" id="IPR011059">
    <property type="entry name" value="Metal-dep_hydrolase_composite"/>
</dbReference>
<sequence length="445" mass="49359">MKRTLIKDATIINEGRSFTGSVIIEDDKIAKVIEGAVTTEDAYTEIIDAKGKYLIPGVIDDHVHFREPGQTQKADITSESRAAAAGGVTSFMDMPNTMPQTTDLDALNAKFQLGAEKSLINYSFYFGATNTNSDLLSQLDPHRVCGVKLFMGSSTGNMLVDRKESLMKVFGGTDLLIAAHCEDPVIIAQNTRLAKEKYGDDPDIIYHPMIRSEEACYASSALAVELAEKAGARLHVLHISTAKELDLFKNVPLKEKKITAEACVSHLIFDDTCYKDLGTRIKCNPAIKTMIDRAILLNAITENRIDVVATDHAPHLLSDKEGGALRATSGMPMIQFSLVSMFELAEPQVFTKEQIVQKMCHAPAELFQIHNRGYIREGYQADLVIVNPNAEWKLTNDKILSKCGWSPLEGLKFNHKVERTFVNGHTVYSDGQIDDSYRGQELRFR</sequence>
<reference evidence="7 8" key="1">
    <citation type="submission" date="2016-11" db="EMBL/GenBank/DDBJ databases">
        <authorList>
            <person name="Jaros S."/>
            <person name="Januszkiewicz K."/>
            <person name="Wedrychowicz H."/>
        </authorList>
    </citation>
    <scope>NUCLEOTIDE SEQUENCE [LARGE SCALE GENOMIC DNA]</scope>
    <source>
        <strain evidence="7 8">DSM 26991</strain>
    </source>
</reference>
<dbReference type="InterPro" id="IPR006680">
    <property type="entry name" value="Amidohydro-rel"/>
</dbReference>
<comment type="similarity">
    <text evidence="3">Belongs to the metallo-dependent hydrolases superfamily. DHOase family. Class I DHOase subfamily.</text>
</comment>
<dbReference type="Pfam" id="PF01979">
    <property type="entry name" value="Amidohydro_1"/>
    <property type="match status" value="1"/>
</dbReference>
<organism evidence="7 8">
    <name type="scientific">Bacteroides luti</name>
    <dbReference type="NCBI Taxonomy" id="1297750"/>
    <lineage>
        <taxon>Bacteria</taxon>
        <taxon>Pseudomonadati</taxon>
        <taxon>Bacteroidota</taxon>
        <taxon>Bacteroidia</taxon>
        <taxon>Bacteroidales</taxon>
        <taxon>Bacteroidaceae</taxon>
        <taxon>Bacteroides</taxon>
    </lineage>
</organism>
<dbReference type="NCBIfam" id="TIGR00857">
    <property type="entry name" value="pyrC_multi"/>
    <property type="match status" value="1"/>
</dbReference>
<dbReference type="GO" id="GO:0006145">
    <property type="term" value="P:purine nucleobase catabolic process"/>
    <property type="evidence" value="ECO:0007669"/>
    <property type="project" value="TreeGrafter"/>
</dbReference>
<comment type="function">
    <text evidence="2">Catalyzes the reversible cyclization of carbamoyl aspartate to dihydroorotate.</text>
</comment>
<dbReference type="STRING" id="1297750.SAMN05444405_11030"/>
<keyword evidence="4" id="KW-0479">Metal-binding</keyword>
<evidence type="ECO:0000259" key="6">
    <source>
        <dbReference type="Pfam" id="PF01979"/>
    </source>
</evidence>
<dbReference type="PANTHER" id="PTHR43668:SF4">
    <property type="entry name" value="ALLANTOINASE"/>
    <property type="match status" value="1"/>
</dbReference>
<comment type="cofactor">
    <cofactor evidence="1">
        <name>Zn(2+)</name>
        <dbReference type="ChEBI" id="CHEBI:29105"/>
    </cofactor>
</comment>
<dbReference type="InterPro" id="IPR050138">
    <property type="entry name" value="DHOase/Allantoinase_Hydrolase"/>
</dbReference>
<dbReference type="PROSITE" id="PS00483">
    <property type="entry name" value="DIHYDROOROTASE_2"/>
    <property type="match status" value="1"/>
</dbReference>
<dbReference type="PANTHER" id="PTHR43668">
    <property type="entry name" value="ALLANTOINASE"/>
    <property type="match status" value="1"/>
</dbReference>
<proteinExistence type="inferred from homology"/>
<keyword evidence="8" id="KW-1185">Reference proteome</keyword>
<dbReference type="EMBL" id="FQTV01000010">
    <property type="protein sequence ID" value="SHF53610.1"/>
    <property type="molecule type" value="Genomic_DNA"/>
</dbReference>
<dbReference type="RefSeq" id="WP_073401869.1">
    <property type="nucleotide sequence ID" value="NZ_FQTV01000010.1"/>
</dbReference>
<evidence type="ECO:0000256" key="2">
    <source>
        <dbReference type="ARBA" id="ARBA00002368"/>
    </source>
</evidence>
<evidence type="ECO:0000313" key="7">
    <source>
        <dbReference type="EMBL" id="SHF53610.1"/>
    </source>
</evidence>
<dbReference type="InterPro" id="IPR002195">
    <property type="entry name" value="Dihydroorotase_CS"/>
</dbReference>
<dbReference type="SUPFAM" id="SSF51556">
    <property type="entry name" value="Metallo-dependent hydrolases"/>
    <property type="match status" value="1"/>
</dbReference>